<proteinExistence type="inferred from homology"/>
<dbReference type="Gene3D" id="1.20.58.300">
    <property type="entry name" value="FlgN-like"/>
    <property type="match status" value="1"/>
</dbReference>
<dbReference type="Pfam" id="PF05130">
    <property type="entry name" value="FlgN"/>
    <property type="match status" value="1"/>
</dbReference>
<evidence type="ECO:0000256" key="1">
    <source>
        <dbReference type="ARBA" id="ARBA00002397"/>
    </source>
</evidence>
<accession>A0A1Y5HVP7</accession>
<dbReference type="InterPro" id="IPR036679">
    <property type="entry name" value="FlgN-like_sf"/>
</dbReference>
<evidence type="ECO:0008006" key="6">
    <source>
        <dbReference type="Google" id="ProtNLM"/>
    </source>
</evidence>
<evidence type="ECO:0000313" key="5">
    <source>
        <dbReference type="Proteomes" id="UP000227088"/>
    </source>
</evidence>
<comment type="similarity">
    <text evidence="2">Belongs to the FlgN family.</text>
</comment>
<gene>
    <name evidence="4" type="ORF">A9R00_02355</name>
</gene>
<dbReference type="GO" id="GO:0044780">
    <property type="term" value="P:bacterial-type flagellum assembly"/>
    <property type="evidence" value="ECO:0007669"/>
    <property type="project" value="InterPro"/>
</dbReference>
<dbReference type="SUPFAM" id="SSF140566">
    <property type="entry name" value="FlgN-like"/>
    <property type="match status" value="1"/>
</dbReference>
<protein>
    <recommendedName>
        <fullName evidence="6">Flagellar protein FlgN</fullName>
    </recommendedName>
</protein>
<dbReference type="Proteomes" id="UP000227088">
    <property type="component" value="Unassembled WGS sequence"/>
</dbReference>
<evidence type="ECO:0000313" key="4">
    <source>
        <dbReference type="EMBL" id="OUS41160.1"/>
    </source>
</evidence>
<dbReference type="AlphaFoldDB" id="A0A1Y5HVP7"/>
<dbReference type="InterPro" id="IPR007809">
    <property type="entry name" value="FlgN-like"/>
</dbReference>
<organism evidence="4 5">
    <name type="scientific">Oleispira antarctica</name>
    <dbReference type="NCBI Taxonomy" id="188908"/>
    <lineage>
        <taxon>Bacteria</taxon>
        <taxon>Pseudomonadati</taxon>
        <taxon>Pseudomonadota</taxon>
        <taxon>Gammaproteobacteria</taxon>
        <taxon>Oceanospirillales</taxon>
        <taxon>Oceanospirillaceae</taxon>
        <taxon>Oleispira</taxon>
    </lineage>
</organism>
<comment type="caution">
    <text evidence="4">The sequence shown here is derived from an EMBL/GenBank/DDBJ whole genome shotgun (WGS) entry which is preliminary data.</text>
</comment>
<evidence type="ECO:0000256" key="2">
    <source>
        <dbReference type="ARBA" id="ARBA00007703"/>
    </source>
</evidence>
<dbReference type="EMBL" id="MABE01000135">
    <property type="protein sequence ID" value="OUS41160.1"/>
    <property type="molecule type" value="Genomic_DNA"/>
</dbReference>
<sequence length="144" mass="16765">MANLHKIFVLQLTQELAVARTLHRLLCEERELLDPPDIKALTDLQDEKLLHLAKLKELSNQRCSWLTEHDIALTKNCYLSELIQSDDQDENQQLSALWQELADQFQQNRDLTDILSTIVLTARQRTQSLMKILRGQKNTPNLYT</sequence>
<name>A0A1Y5HVP7_OLEAN</name>
<evidence type="ECO:0000256" key="3">
    <source>
        <dbReference type="ARBA" id="ARBA00022795"/>
    </source>
</evidence>
<feature type="non-terminal residue" evidence="4">
    <location>
        <position position="144"/>
    </location>
</feature>
<comment type="function">
    <text evidence="1">Required for the efficient initiation of filament assembly.</text>
</comment>
<keyword evidence="3" id="KW-1005">Bacterial flagellum biogenesis</keyword>
<reference evidence="5" key="1">
    <citation type="journal article" date="2017" name="Proc. Natl. Acad. Sci. U.S.A.">
        <title>Simulation of Deepwater Horizon oil plume reveals substrate specialization within a complex community of hydrocarbon degraders.</title>
        <authorList>
            <person name="Hu P."/>
            <person name="Dubinsky E.A."/>
            <person name="Probst A.J."/>
            <person name="Wang J."/>
            <person name="Sieber C.M.K."/>
            <person name="Tom L.M."/>
            <person name="Gardinali P."/>
            <person name="Banfield J.F."/>
            <person name="Atlas R.M."/>
            <person name="Andersen G.L."/>
        </authorList>
    </citation>
    <scope>NUCLEOTIDE SEQUENCE [LARGE SCALE GENOMIC DNA]</scope>
</reference>